<accession>A0A1Q9GES1</accession>
<dbReference type="Gene3D" id="2.60.120.200">
    <property type="match status" value="1"/>
</dbReference>
<dbReference type="Pfam" id="PF19763">
    <property type="entry name" value="DUF6250"/>
    <property type="match status" value="1"/>
</dbReference>
<sequence>MKSIKTLTLLAIMTCAGIAQAQTSIDPQVLIHDKGTLLYSDDFSQDFDQWVIEKTDKTQVSLINQELDIDDSAGVTIWFKEDIQTPSVIEFNGAVVVNGGPNDRGTDFNFFWMAQEPGSSDFFKKSAWRGGDMRKYDPMRLYYIGYGANNNSTTRFRRYPGDGTRPLLPEYDVSEKAFMNTPNKHTNIKIVNLDDKILVFANDKQLYEIKDKSQFKSGKFGFRTWKSHLRVDDFKVYSLD</sequence>
<feature type="signal peptide" evidence="1">
    <location>
        <begin position="1"/>
        <end position="21"/>
    </location>
</feature>
<dbReference type="InterPro" id="IPR046217">
    <property type="entry name" value="DUF6250"/>
</dbReference>
<keyword evidence="1" id="KW-0732">Signal</keyword>
<protein>
    <recommendedName>
        <fullName evidence="2">DUF6250 domain-containing protein</fullName>
    </recommendedName>
</protein>
<name>A0A1Q9GES1_9GAMM</name>
<evidence type="ECO:0000256" key="1">
    <source>
        <dbReference type="SAM" id="SignalP"/>
    </source>
</evidence>
<organism evidence="3 4">
    <name type="scientific">Photobacterium proteolyticum</name>
    <dbReference type="NCBI Taxonomy" id="1903952"/>
    <lineage>
        <taxon>Bacteria</taxon>
        <taxon>Pseudomonadati</taxon>
        <taxon>Pseudomonadota</taxon>
        <taxon>Gammaproteobacteria</taxon>
        <taxon>Vibrionales</taxon>
        <taxon>Vibrionaceae</taxon>
        <taxon>Photobacterium</taxon>
    </lineage>
</organism>
<dbReference type="EMBL" id="MJIL01000090">
    <property type="protein sequence ID" value="OLQ72891.1"/>
    <property type="molecule type" value="Genomic_DNA"/>
</dbReference>
<feature type="domain" description="DUF6250" evidence="2">
    <location>
        <begin position="69"/>
        <end position="234"/>
    </location>
</feature>
<dbReference type="OrthoDB" id="262615at2"/>
<gene>
    <name evidence="3" type="ORF">BIT28_06825</name>
</gene>
<evidence type="ECO:0000313" key="4">
    <source>
        <dbReference type="Proteomes" id="UP000186905"/>
    </source>
</evidence>
<dbReference type="STRING" id="1903952.BIT28_06825"/>
<proteinExistence type="predicted"/>
<keyword evidence="4" id="KW-1185">Reference proteome</keyword>
<dbReference type="RefSeq" id="WP_075766908.1">
    <property type="nucleotide sequence ID" value="NZ_MJIL01000090.1"/>
</dbReference>
<feature type="chain" id="PRO_5012525581" description="DUF6250 domain-containing protein" evidence="1">
    <location>
        <begin position="22"/>
        <end position="240"/>
    </location>
</feature>
<evidence type="ECO:0000259" key="2">
    <source>
        <dbReference type="Pfam" id="PF19763"/>
    </source>
</evidence>
<evidence type="ECO:0000313" key="3">
    <source>
        <dbReference type="EMBL" id="OLQ72891.1"/>
    </source>
</evidence>
<dbReference type="Proteomes" id="UP000186905">
    <property type="component" value="Unassembled WGS sequence"/>
</dbReference>
<dbReference type="AlphaFoldDB" id="A0A1Q9GES1"/>
<comment type="caution">
    <text evidence="3">The sequence shown here is derived from an EMBL/GenBank/DDBJ whole genome shotgun (WGS) entry which is preliminary data.</text>
</comment>
<reference evidence="3 4" key="1">
    <citation type="submission" date="2016-09" db="EMBL/GenBank/DDBJ databases">
        <title>Photobacterium proteolyticum sp. nov. a protease producing bacterium isolated from ocean sediments of Laizhou Bay.</title>
        <authorList>
            <person name="Li Y."/>
        </authorList>
    </citation>
    <scope>NUCLEOTIDE SEQUENCE [LARGE SCALE GENOMIC DNA]</scope>
    <source>
        <strain evidence="3 4">13-12</strain>
    </source>
</reference>